<feature type="compositionally biased region" description="Pro residues" evidence="2">
    <location>
        <begin position="92"/>
        <end position="102"/>
    </location>
</feature>
<dbReference type="CDD" id="cd08893">
    <property type="entry name" value="SRPBCC_CalC_Aha1-like_GntR-HTH"/>
    <property type="match status" value="1"/>
</dbReference>
<protein>
    <submittedName>
        <fullName evidence="4">ArsR family transcriptional regulator</fullName>
    </submittedName>
</protein>
<dbReference type="InterPro" id="IPR036388">
    <property type="entry name" value="WH-like_DNA-bd_sf"/>
</dbReference>
<dbReference type="InterPro" id="IPR013538">
    <property type="entry name" value="ASHA1/2-like_C"/>
</dbReference>
<dbReference type="NCBIfam" id="NF033788">
    <property type="entry name" value="HTH_metalloreg"/>
    <property type="match status" value="1"/>
</dbReference>
<accession>A0AAD1MUC2</accession>
<evidence type="ECO:0000256" key="1">
    <source>
        <dbReference type="ARBA" id="ARBA00006817"/>
    </source>
</evidence>
<dbReference type="CDD" id="cd00090">
    <property type="entry name" value="HTH_ARSR"/>
    <property type="match status" value="1"/>
</dbReference>
<comment type="similarity">
    <text evidence="1">Belongs to the AHA1 family.</text>
</comment>
<dbReference type="SMART" id="SM00418">
    <property type="entry name" value="HTH_ARSR"/>
    <property type="match status" value="1"/>
</dbReference>
<dbReference type="Pfam" id="PF12840">
    <property type="entry name" value="HTH_20"/>
    <property type="match status" value="1"/>
</dbReference>
<feature type="region of interest" description="Disordered" evidence="2">
    <location>
        <begin position="87"/>
        <end position="106"/>
    </location>
</feature>
<dbReference type="RefSeq" id="WP_134051691.1">
    <property type="nucleotide sequence ID" value="NZ_AP022586.1"/>
</dbReference>
<dbReference type="Proteomes" id="UP000466607">
    <property type="component" value="Chromosome"/>
</dbReference>
<dbReference type="Pfam" id="PF08327">
    <property type="entry name" value="AHSA1"/>
    <property type="match status" value="1"/>
</dbReference>
<dbReference type="AlphaFoldDB" id="A0AAD1MUC2"/>
<dbReference type="PANTHER" id="PTHR38600:SF1">
    <property type="entry name" value="TRANSCRIPTIONAL REGULATORY PROTEIN"/>
    <property type="match status" value="1"/>
</dbReference>
<dbReference type="SUPFAM" id="SSF55961">
    <property type="entry name" value="Bet v1-like"/>
    <property type="match status" value="1"/>
</dbReference>
<dbReference type="PROSITE" id="PS50987">
    <property type="entry name" value="HTH_ARSR_2"/>
    <property type="match status" value="1"/>
</dbReference>
<dbReference type="InterPro" id="IPR011991">
    <property type="entry name" value="ArsR-like_HTH"/>
</dbReference>
<proteinExistence type="inferred from homology"/>
<gene>
    <name evidence="4" type="ORF">MLIT_16430</name>
</gene>
<sequence>MDEVFRALADPNRRRLLDSLNLRDGQTLGELGAVLATTRQAVSKHLAVLEAAGLVTTVRRGREKLHYLDAEPIRALSDRWIRQYERPREEAAPPPTPAPPAEPASAPDSFVYTLYLRTTPERLWQAITGPAYSRRHMGHALVSTWQKGAGYTWVDGDLEIDDTDQVVLDADPYRRLALTFPAFVPSMAEADQETLDRAAREPRSRVSFDIRPAGEQVELTLVHEGFVPESAVRQMILQGWPRKLSDLKSGLEQV</sequence>
<dbReference type="PANTHER" id="PTHR38600">
    <property type="entry name" value="TRANSCRIPTIONAL REGULATORY PROTEIN"/>
    <property type="match status" value="1"/>
</dbReference>
<name>A0AAD1MUC2_9MYCO</name>
<dbReference type="InterPro" id="IPR023393">
    <property type="entry name" value="START-like_dom_sf"/>
</dbReference>
<dbReference type="SUPFAM" id="SSF46785">
    <property type="entry name" value="Winged helix' DNA-binding domain"/>
    <property type="match status" value="1"/>
</dbReference>
<feature type="domain" description="HTH arsR-type" evidence="3">
    <location>
        <begin position="1"/>
        <end position="88"/>
    </location>
</feature>
<dbReference type="GO" id="GO:0003700">
    <property type="term" value="F:DNA-binding transcription factor activity"/>
    <property type="evidence" value="ECO:0007669"/>
    <property type="project" value="InterPro"/>
</dbReference>
<dbReference type="InterPro" id="IPR001845">
    <property type="entry name" value="HTH_ArsR_DNA-bd_dom"/>
</dbReference>
<evidence type="ECO:0000313" key="5">
    <source>
        <dbReference type="Proteomes" id="UP000466607"/>
    </source>
</evidence>
<evidence type="ECO:0000259" key="3">
    <source>
        <dbReference type="PROSITE" id="PS50987"/>
    </source>
</evidence>
<evidence type="ECO:0000313" key="4">
    <source>
        <dbReference type="EMBL" id="BBY16051.1"/>
    </source>
</evidence>
<evidence type="ECO:0000256" key="2">
    <source>
        <dbReference type="SAM" id="MobiDB-lite"/>
    </source>
</evidence>
<keyword evidence="5" id="KW-1185">Reference proteome</keyword>
<organism evidence="4 5">
    <name type="scientific">Mycolicibacterium litorale</name>
    <dbReference type="NCBI Taxonomy" id="758802"/>
    <lineage>
        <taxon>Bacteria</taxon>
        <taxon>Bacillati</taxon>
        <taxon>Actinomycetota</taxon>
        <taxon>Actinomycetes</taxon>
        <taxon>Mycobacteriales</taxon>
        <taxon>Mycobacteriaceae</taxon>
        <taxon>Mycolicibacterium</taxon>
    </lineage>
</organism>
<dbReference type="EMBL" id="AP022586">
    <property type="protein sequence ID" value="BBY16051.1"/>
    <property type="molecule type" value="Genomic_DNA"/>
</dbReference>
<dbReference type="InterPro" id="IPR036390">
    <property type="entry name" value="WH_DNA-bd_sf"/>
</dbReference>
<dbReference type="PRINTS" id="PR00778">
    <property type="entry name" value="HTHARSR"/>
</dbReference>
<dbReference type="Gene3D" id="3.30.530.20">
    <property type="match status" value="1"/>
</dbReference>
<dbReference type="Gene3D" id="1.10.10.10">
    <property type="entry name" value="Winged helix-like DNA-binding domain superfamily/Winged helix DNA-binding domain"/>
    <property type="match status" value="1"/>
</dbReference>
<reference evidence="4 5" key="1">
    <citation type="journal article" date="2019" name="Emerg. Microbes Infect.">
        <title>Comprehensive subspecies identification of 175 nontuberculous mycobacteria species based on 7547 genomic profiles.</title>
        <authorList>
            <person name="Matsumoto Y."/>
            <person name="Kinjo T."/>
            <person name="Motooka D."/>
            <person name="Nabeya D."/>
            <person name="Jung N."/>
            <person name="Uechi K."/>
            <person name="Horii T."/>
            <person name="Iida T."/>
            <person name="Fujita J."/>
            <person name="Nakamura S."/>
        </authorList>
    </citation>
    <scope>NUCLEOTIDE SEQUENCE [LARGE SCALE GENOMIC DNA]</scope>
    <source>
        <strain evidence="4 5">JCM 17423</strain>
    </source>
</reference>